<evidence type="ECO:0000313" key="2">
    <source>
        <dbReference type="EnsemblPlants" id="Pp3c12_2550V3.1"/>
    </source>
</evidence>
<protein>
    <submittedName>
        <fullName evidence="1 2">Uncharacterized protein</fullName>
    </submittedName>
</protein>
<organism evidence="1">
    <name type="scientific">Physcomitrium patens</name>
    <name type="common">Spreading-leaved earth moss</name>
    <name type="synonym">Physcomitrella patens</name>
    <dbReference type="NCBI Taxonomy" id="3218"/>
    <lineage>
        <taxon>Eukaryota</taxon>
        <taxon>Viridiplantae</taxon>
        <taxon>Streptophyta</taxon>
        <taxon>Embryophyta</taxon>
        <taxon>Bryophyta</taxon>
        <taxon>Bryophytina</taxon>
        <taxon>Bryopsida</taxon>
        <taxon>Funariidae</taxon>
        <taxon>Funariales</taxon>
        <taxon>Funariaceae</taxon>
        <taxon>Physcomitrium</taxon>
    </lineage>
</organism>
<dbReference type="InParanoid" id="A0A2K1JP75"/>
<evidence type="ECO:0000313" key="1">
    <source>
        <dbReference type="EMBL" id="PNR43338.1"/>
    </source>
</evidence>
<reference evidence="1 3" key="2">
    <citation type="journal article" date="2018" name="Plant J.">
        <title>The Physcomitrella patens chromosome-scale assembly reveals moss genome structure and evolution.</title>
        <authorList>
            <person name="Lang D."/>
            <person name="Ullrich K.K."/>
            <person name="Murat F."/>
            <person name="Fuchs J."/>
            <person name="Jenkins J."/>
            <person name="Haas F.B."/>
            <person name="Piednoel M."/>
            <person name="Gundlach H."/>
            <person name="Van Bel M."/>
            <person name="Meyberg R."/>
            <person name="Vives C."/>
            <person name="Morata J."/>
            <person name="Symeonidi A."/>
            <person name="Hiss M."/>
            <person name="Muchero W."/>
            <person name="Kamisugi Y."/>
            <person name="Saleh O."/>
            <person name="Blanc G."/>
            <person name="Decker E.L."/>
            <person name="van Gessel N."/>
            <person name="Grimwood J."/>
            <person name="Hayes R.D."/>
            <person name="Graham S.W."/>
            <person name="Gunter L.E."/>
            <person name="McDaniel S.F."/>
            <person name="Hoernstein S.N.W."/>
            <person name="Larsson A."/>
            <person name="Li F.W."/>
            <person name="Perroud P.F."/>
            <person name="Phillips J."/>
            <person name="Ranjan P."/>
            <person name="Rokshar D.S."/>
            <person name="Rothfels C.J."/>
            <person name="Schneider L."/>
            <person name="Shu S."/>
            <person name="Stevenson D.W."/>
            <person name="Thummler F."/>
            <person name="Tillich M."/>
            <person name="Villarreal Aguilar J.C."/>
            <person name="Widiez T."/>
            <person name="Wong G.K."/>
            <person name="Wymore A."/>
            <person name="Zhang Y."/>
            <person name="Zimmer A.D."/>
            <person name="Quatrano R.S."/>
            <person name="Mayer K.F.X."/>
            <person name="Goodstein D."/>
            <person name="Casacuberta J.M."/>
            <person name="Vandepoele K."/>
            <person name="Reski R."/>
            <person name="Cuming A.C."/>
            <person name="Tuskan G.A."/>
            <person name="Maumus F."/>
            <person name="Salse J."/>
            <person name="Schmutz J."/>
            <person name="Rensing S.A."/>
        </authorList>
    </citation>
    <scope>NUCLEOTIDE SEQUENCE [LARGE SCALE GENOMIC DNA]</scope>
    <source>
        <strain evidence="2 3">cv. Gransden 2004</strain>
    </source>
</reference>
<dbReference type="PANTHER" id="PTHR34565">
    <property type="entry name" value="TRANSMEMBRANE PROTEIN"/>
    <property type="match status" value="1"/>
</dbReference>
<dbReference type="Gramene" id="Pp3c12_2550V3.1">
    <property type="protein sequence ID" value="Pp3c12_2550V3.1"/>
    <property type="gene ID" value="Pp3c12_2550"/>
</dbReference>
<dbReference type="InterPro" id="IPR052867">
    <property type="entry name" value="ATP_Synthase_Subunit_6"/>
</dbReference>
<dbReference type="AlphaFoldDB" id="A0A2K1JP75"/>
<dbReference type="PANTHER" id="PTHR34565:SF1">
    <property type="entry name" value="TRANSMEMBRANE PROTEIN"/>
    <property type="match status" value="1"/>
</dbReference>
<gene>
    <name evidence="1" type="ORF">PHYPA_015718</name>
</gene>
<name>A0A2K1JP75_PHYPA</name>
<reference evidence="2" key="3">
    <citation type="submission" date="2020-12" db="UniProtKB">
        <authorList>
            <consortium name="EnsemblPlants"/>
        </authorList>
    </citation>
    <scope>IDENTIFICATION</scope>
</reference>
<keyword evidence="3" id="KW-1185">Reference proteome</keyword>
<dbReference type="Proteomes" id="UP000006727">
    <property type="component" value="Chromosome 12"/>
</dbReference>
<dbReference type="PaxDb" id="3218-PP1S128_129V6.1"/>
<accession>A0A2K1JP75</accession>
<dbReference type="EnsemblPlants" id="Pp3c12_2550V3.1">
    <property type="protein sequence ID" value="Pp3c12_2550V3.1"/>
    <property type="gene ID" value="Pp3c12_2550"/>
</dbReference>
<proteinExistence type="predicted"/>
<sequence>MVTPVVGRPFSQVVFSEAKRNWPFMFGFAVTFTLVAKLSASLDPKEAHKSKFVNPYGHHWYGIWIPTCRSEVWFYVCCKLCHHLVKMHGDARVNYMLFPTASAFQSDPDSYDQRS</sequence>
<dbReference type="EMBL" id="ABEU02000012">
    <property type="protein sequence ID" value="PNR43338.1"/>
    <property type="molecule type" value="Genomic_DNA"/>
</dbReference>
<reference evidence="1 3" key="1">
    <citation type="journal article" date="2008" name="Science">
        <title>The Physcomitrella genome reveals evolutionary insights into the conquest of land by plants.</title>
        <authorList>
            <person name="Rensing S."/>
            <person name="Lang D."/>
            <person name="Zimmer A."/>
            <person name="Terry A."/>
            <person name="Salamov A."/>
            <person name="Shapiro H."/>
            <person name="Nishiyama T."/>
            <person name="Perroud P.-F."/>
            <person name="Lindquist E."/>
            <person name="Kamisugi Y."/>
            <person name="Tanahashi T."/>
            <person name="Sakakibara K."/>
            <person name="Fujita T."/>
            <person name="Oishi K."/>
            <person name="Shin-I T."/>
            <person name="Kuroki Y."/>
            <person name="Toyoda A."/>
            <person name="Suzuki Y."/>
            <person name="Hashimoto A."/>
            <person name="Yamaguchi K."/>
            <person name="Sugano A."/>
            <person name="Kohara Y."/>
            <person name="Fujiyama A."/>
            <person name="Anterola A."/>
            <person name="Aoki S."/>
            <person name="Ashton N."/>
            <person name="Barbazuk W.B."/>
            <person name="Barker E."/>
            <person name="Bennetzen J."/>
            <person name="Bezanilla M."/>
            <person name="Blankenship R."/>
            <person name="Cho S.H."/>
            <person name="Dutcher S."/>
            <person name="Estelle M."/>
            <person name="Fawcett J.A."/>
            <person name="Gundlach H."/>
            <person name="Hanada K."/>
            <person name="Heyl A."/>
            <person name="Hicks K.A."/>
            <person name="Hugh J."/>
            <person name="Lohr M."/>
            <person name="Mayer K."/>
            <person name="Melkozernov A."/>
            <person name="Murata T."/>
            <person name="Nelson D."/>
            <person name="Pils B."/>
            <person name="Prigge M."/>
            <person name="Reiss B."/>
            <person name="Renner T."/>
            <person name="Rombauts S."/>
            <person name="Rushton P."/>
            <person name="Sanderfoot A."/>
            <person name="Schween G."/>
            <person name="Shiu S.-H."/>
            <person name="Stueber K."/>
            <person name="Theodoulou F.L."/>
            <person name="Tu H."/>
            <person name="Van de Peer Y."/>
            <person name="Verrier P.J."/>
            <person name="Waters E."/>
            <person name="Wood A."/>
            <person name="Yang L."/>
            <person name="Cove D."/>
            <person name="Cuming A."/>
            <person name="Hasebe M."/>
            <person name="Lucas S."/>
            <person name="Mishler D.B."/>
            <person name="Reski R."/>
            <person name="Grigoriev I."/>
            <person name="Quatrano R.S."/>
            <person name="Boore J.L."/>
        </authorList>
    </citation>
    <scope>NUCLEOTIDE SEQUENCE [LARGE SCALE GENOMIC DNA]</scope>
    <source>
        <strain evidence="2 3">cv. Gransden 2004</strain>
    </source>
</reference>
<evidence type="ECO:0000313" key="3">
    <source>
        <dbReference type="Proteomes" id="UP000006727"/>
    </source>
</evidence>